<sequence length="62" mass="6809">MGQADFATVVFLEGENPAPWQILLCHEGDVHVKTQDESLIAVLQGTFSDLGIVLKRNDKEAL</sequence>
<organism evidence="1 2">
    <name type="scientific">Deinococcus arenicola</name>
    <dbReference type="NCBI Taxonomy" id="2994950"/>
    <lineage>
        <taxon>Bacteria</taxon>
        <taxon>Thermotogati</taxon>
        <taxon>Deinococcota</taxon>
        <taxon>Deinococci</taxon>
        <taxon>Deinococcales</taxon>
        <taxon>Deinococcaceae</taxon>
        <taxon>Deinococcus</taxon>
    </lineage>
</organism>
<reference evidence="1 2" key="1">
    <citation type="submission" date="2022-11" db="EMBL/GenBank/DDBJ databases">
        <title>Deinococcus ZS9-10, Low Temperature and Draught-tolerating, UV-resistant Bacteria from Continental Antarctica.</title>
        <authorList>
            <person name="Cheng L."/>
        </authorList>
    </citation>
    <scope>NUCLEOTIDE SEQUENCE [LARGE SCALE GENOMIC DNA]</scope>
    <source>
        <strain evidence="1 2">ZS9-10</strain>
    </source>
</reference>
<comment type="caution">
    <text evidence="1">The sequence shown here is derived from an EMBL/GenBank/DDBJ whole genome shotgun (WGS) entry which is preliminary data.</text>
</comment>
<protein>
    <submittedName>
        <fullName evidence="1">Uncharacterized protein</fullName>
    </submittedName>
</protein>
<dbReference type="Proteomes" id="UP001276150">
    <property type="component" value="Unassembled WGS sequence"/>
</dbReference>
<keyword evidence="2" id="KW-1185">Reference proteome</keyword>
<proteinExistence type="predicted"/>
<accession>A0ABU4DQX6</accession>
<dbReference type="RefSeq" id="WP_317640160.1">
    <property type="nucleotide sequence ID" value="NZ_JAPMIV010000014.1"/>
</dbReference>
<dbReference type="EMBL" id="JAPMIV010000014">
    <property type="protein sequence ID" value="MDV6374837.1"/>
    <property type="molecule type" value="Genomic_DNA"/>
</dbReference>
<evidence type="ECO:0000313" key="1">
    <source>
        <dbReference type="EMBL" id="MDV6374837.1"/>
    </source>
</evidence>
<gene>
    <name evidence="1" type="ORF">ORD21_09585</name>
</gene>
<evidence type="ECO:0000313" key="2">
    <source>
        <dbReference type="Proteomes" id="UP001276150"/>
    </source>
</evidence>
<name>A0ABU4DQX6_9DEIO</name>